<evidence type="ECO:0000313" key="3">
    <source>
        <dbReference type="EMBL" id="CRY95361.1"/>
    </source>
</evidence>
<sequence length="321" mass="35876">MAEAASINFQQIHSAMHAVNHASRGTPPKYLLPESHSLGTFCIHDDEGEVAKRLEEKMAKASPQAKAAKGYSPLWEGVLNMPNMEEGERKYAYMMRCSDAVSNFCDAYEKATGHKVLRADLHLDEGHINDQGEAVLNPHAHIMADRTDERGRVIKLAPKQLREIQDLAAQATGLTRGKSAQETKRQHISHHAYRSLAEQGRVGWRSELEQLKEDYRQEREKLKASGTASQADYMALKKALEAKTAQLEAVKAAQQQGEKKAYWRGVVVGKTAEKPQSERVEALEKFDKAMQDPANLQKMPEPPPESKTESKPRSRDDGQSL</sequence>
<dbReference type="AlphaFoldDB" id="A0A0H5Q068"/>
<feature type="compositionally biased region" description="Basic and acidic residues" evidence="2">
    <location>
        <begin position="304"/>
        <end position="321"/>
    </location>
</feature>
<accession>A0A0H5Q068</accession>
<reference evidence="3" key="2">
    <citation type="submission" date="2015-07" db="EMBL/GenBank/DDBJ databases">
        <title>Plasmids, circular viruses and viroids from rat gut.</title>
        <authorList>
            <person name="Jorgensen T.J."/>
            <person name="Hansen M.A."/>
            <person name="Xu Z."/>
            <person name="Tabak M.A."/>
            <person name="Sorensen S.J."/>
            <person name="Hansen L.H."/>
        </authorList>
    </citation>
    <scope>NUCLEOTIDE SEQUENCE</scope>
    <source>
        <plasmid evidence="3">pRGRH0606</plasmid>
    </source>
</reference>
<keyword evidence="3" id="KW-0614">Plasmid</keyword>
<geneLocation type="plasmid" evidence="3">
    <name>pRGRH0606</name>
</geneLocation>
<reference evidence="3" key="1">
    <citation type="submission" date="2015-06" db="EMBL/GenBank/DDBJ databases">
        <authorList>
            <person name="Joergensen T."/>
        </authorList>
    </citation>
    <scope>NUCLEOTIDE SEQUENCE</scope>
    <source>
        <plasmid evidence="3">pRGRH0606</plasmid>
    </source>
</reference>
<evidence type="ECO:0000256" key="2">
    <source>
        <dbReference type="SAM" id="MobiDB-lite"/>
    </source>
</evidence>
<proteinExistence type="predicted"/>
<feature type="coiled-coil region" evidence="1">
    <location>
        <begin position="201"/>
        <end position="256"/>
    </location>
</feature>
<feature type="region of interest" description="Disordered" evidence="2">
    <location>
        <begin position="269"/>
        <end position="321"/>
    </location>
</feature>
<organism evidence="3">
    <name type="scientific">uncultured prokaryote</name>
    <dbReference type="NCBI Taxonomy" id="198431"/>
    <lineage>
        <taxon>unclassified sequences</taxon>
        <taxon>environmental samples</taxon>
    </lineage>
</organism>
<feature type="compositionally biased region" description="Basic and acidic residues" evidence="2">
    <location>
        <begin position="271"/>
        <end position="290"/>
    </location>
</feature>
<protein>
    <recommendedName>
        <fullName evidence="4">MobA/MobL protein domain-containing protein</fullName>
    </recommendedName>
</protein>
<keyword evidence="1" id="KW-0175">Coiled coil</keyword>
<evidence type="ECO:0008006" key="4">
    <source>
        <dbReference type="Google" id="ProtNLM"/>
    </source>
</evidence>
<name>A0A0H5Q068_9ZZZZ</name>
<evidence type="ECO:0000256" key="1">
    <source>
        <dbReference type="SAM" id="Coils"/>
    </source>
</evidence>
<dbReference type="EMBL" id="LN853235">
    <property type="protein sequence ID" value="CRY95361.1"/>
    <property type="molecule type" value="Genomic_DNA"/>
</dbReference>